<gene>
    <name evidence="3" type="ORF">JIN85_18140</name>
</gene>
<dbReference type="RefSeq" id="WP_200273439.1">
    <property type="nucleotide sequence ID" value="NZ_JAENIJ010000044.1"/>
</dbReference>
<feature type="transmembrane region" description="Helical" evidence="2">
    <location>
        <begin position="6"/>
        <end position="26"/>
    </location>
</feature>
<accession>A0A934VYA8</accession>
<feature type="region of interest" description="Disordered" evidence="1">
    <location>
        <begin position="39"/>
        <end position="73"/>
    </location>
</feature>
<dbReference type="EMBL" id="JAENIJ010000044">
    <property type="protein sequence ID" value="MBK1884344.1"/>
    <property type="molecule type" value="Genomic_DNA"/>
</dbReference>
<name>A0A934VYA8_9BACT</name>
<evidence type="ECO:0000313" key="3">
    <source>
        <dbReference type="EMBL" id="MBK1884344.1"/>
    </source>
</evidence>
<sequence>MGNSDMSWMAMVPLWGCAGMLVILLWQVTRLSARVRGLERSLTSAPERTKSTHGTPESTEEEAPSGIETSPGGAFEAFLEEDPSRKLLKKSDQFKAYRKWRQANGLNWSGQ</sequence>
<evidence type="ECO:0000256" key="2">
    <source>
        <dbReference type="SAM" id="Phobius"/>
    </source>
</evidence>
<dbReference type="Proteomes" id="UP000603141">
    <property type="component" value="Unassembled WGS sequence"/>
</dbReference>
<comment type="caution">
    <text evidence="3">The sequence shown here is derived from an EMBL/GenBank/DDBJ whole genome shotgun (WGS) entry which is preliminary data.</text>
</comment>
<proteinExistence type="predicted"/>
<keyword evidence="4" id="KW-1185">Reference proteome</keyword>
<organism evidence="3 4">
    <name type="scientific">Luteolibacter pohnpeiensis</name>
    <dbReference type="NCBI Taxonomy" id="454153"/>
    <lineage>
        <taxon>Bacteria</taxon>
        <taxon>Pseudomonadati</taxon>
        <taxon>Verrucomicrobiota</taxon>
        <taxon>Verrucomicrobiia</taxon>
        <taxon>Verrucomicrobiales</taxon>
        <taxon>Verrucomicrobiaceae</taxon>
        <taxon>Luteolibacter</taxon>
    </lineage>
</organism>
<protein>
    <submittedName>
        <fullName evidence="3">Uncharacterized protein</fullName>
    </submittedName>
</protein>
<evidence type="ECO:0000313" key="4">
    <source>
        <dbReference type="Proteomes" id="UP000603141"/>
    </source>
</evidence>
<keyword evidence="2" id="KW-0812">Transmembrane</keyword>
<evidence type="ECO:0000256" key="1">
    <source>
        <dbReference type="SAM" id="MobiDB-lite"/>
    </source>
</evidence>
<dbReference type="AlphaFoldDB" id="A0A934VYA8"/>
<reference evidence="3" key="1">
    <citation type="submission" date="2021-01" db="EMBL/GenBank/DDBJ databases">
        <title>Modified the classification status of verrucomicrobia.</title>
        <authorList>
            <person name="Feng X."/>
        </authorList>
    </citation>
    <scope>NUCLEOTIDE SEQUENCE</scope>
    <source>
        <strain evidence="3">KCTC 22041</strain>
    </source>
</reference>
<keyword evidence="2" id="KW-1133">Transmembrane helix</keyword>
<keyword evidence="2" id="KW-0472">Membrane</keyword>
<feature type="compositionally biased region" description="Polar residues" evidence="1">
    <location>
        <begin position="41"/>
        <end position="57"/>
    </location>
</feature>